<comment type="subcellular location">
    <subcellularLocation>
        <location evidence="1">Membrane</location>
        <topology evidence="1">Multi-pass membrane protein</topology>
    </subcellularLocation>
</comment>
<dbReference type="CDD" id="cd10322">
    <property type="entry name" value="SLC5sbd"/>
    <property type="match status" value="1"/>
</dbReference>
<keyword evidence="5 8" id="KW-1133">Transmembrane helix</keyword>
<dbReference type="AlphaFoldDB" id="A0A1C7IAW1"/>
<evidence type="ECO:0000256" key="1">
    <source>
        <dbReference type="ARBA" id="ARBA00004141"/>
    </source>
</evidence>
<dbReference type="PROSITE" id="PS50283">
    <property type="entry name" value="NA_SOLUT_SYMP_3"/>
    <property type="match status" value="1"/>
</dbReference>
<sequence>MTIIDNIVVVICFIGILAVGYYFSKTSQDMDSFYKANRALPWSLVVGTLMASWYGGAGVVGTVGYSTTMGFAGFFIWSIGAHAVRFPLALWVAPRISVKAKGTIPDLLRVHYGKFAAVLGAIVIVITCLSIGEIAAVGYVGEGAWHADKIMVAAIVVAISIVVTCLGGLMGVAVTDMIFFFLMVTCVSSAFPKLFFSVGGLEGIKAALSGPAPEMLTAFGGIPVPQAAILIILCINLYKDPAFYQRFAAANSPKTGKRAMLLCFSIWLSFDVVTIMTGTIIRVRDTALAVQPEVTYVATVIEYLPVVARGLFVVGILGAIISTLDSYYLIGGEIISNDIIYMLRGDKKLKDKVSITITRVAAVIFGIIGLFTAFRFDRVYDAFLFLSSISMTLLFVPIIAALMFDGRKTNVAGVASMLVGGVTWIIFQYVWPVTISGVTIDPVLIGLPLSFVAFLIGNRFGKDLNAERRLKGM</sequence>
<dbReference type="Pfam" id="PF00474">
    <property type="entry name" value="SSF"/>
    <property type="match status" value="1"/>
</dbReference>
<accession>A0A1C7IAW1</accession>
<gene>
    <name evidence="9" type="ORF">A4V09_10420</name>
</gene>
<feature type="transmembrane region" description="Helical" evidence="8">
    <location>
        <begin position="311"/>
        <end position="335"/>
    </location>
</feature>
<evidence type="ECO:0000256" key="8">
    <source>
        <dbReference type="SAM" id="Phobius"/>
    </source>
</evidence>
<keyword evidence="3" id="KW-0813">Transport</keyword>
<dbReference type="PANTHER" id="PTHR48086">
    <property type="entry name" value="SODIUM/PROLINE SYMPORTER-RELATED"/>
    <property type="match status" value="1"/>
</dbReference>
<evidence type="ECO:0000256" key="7">
    <source>
        <dbReference type="RuleBase" id="RU362091"/>
    </source>
</evidence>
<dbReference type="Proteomes" id="UP000092574">
    <property type="component" value="Chromosome"/>
</dbReference>
<evidence type="ECO:0000256" key="3">
    <source>
        <dbReference type="ARBA" id="ARBA00022448"/>
    </source>
</evidence>
<feature type="transmembrane region" description="Helical" evidence="8">
    <location>
        <begin position="443"/>
        <end position="461"/>
    </location>
</feature>
<dbReference type="GO" id="GO:0022857">
    <property type="term" value="F:transmembrane transporter activity"/>
    <property type="evidence" value="ECO:0007669"/>
    <property type="project" value="InterPro"/>
</dbReference>
<feature type="transmembrane region" description="Helical" evidence="8">
    <location>
        <begin position="6"/>
        <end position="23"/>
    </location>
</feature>
<feature type="transmembrane region" description="Helical" evidence="8">
    <location>
        <begin position="356"/>
        <end position="376"/>
    </location>
</feature>
<feature type="transmembrane region" description="Helical" evidence="8">
    <location>
        <begin position="44"/>
        <end position="65"/>
    </location>
</feature>
<feature type="transmembrane region" description="Helical" evidence="8">
    <location>
        <begin position="115"/>
        <end position="138"/>
    </location>
</feature>
<evidence type="ECO:0000256" key="4">
    <source>
        <dbReference type="ARBA" id="ARBA00022692"/>
    </source>
</evidence>
<reference evidence="9" key="1">
    <citation type="submission" date="2017-04" db="EMBL/GenBank/DDBJ databases">
        <title>Complete Genome Sequences of Twelve Strains of a Stable Defined Moderately Diverse Mouse Microbiota 2 (sDMDMm2).</title>
        <authorList>
            <person name="Uchimura Y."/>
            <person name="Wyss M."/>
            <person name="Brugiroux S."/>
            <person name="Limenitakis J.P."/>
            <person name="Stecher B."/>
            <person name="McCoy K.D."/>
            <person name="Macpherson A.J."/>
        </authorList>
    </citation>
    <scope>NUCLEOTIDE SEQUENCE</scope>
    <source>
        <strain evidence="9">YL58</strain>
    </source>
</reference>
<name>A0A1C7IAW1_9FIRM</name>
<feature type="transmembrane region" description="Helical" evidence="8">
    <location>
        <begin position="411"/>
        <end position="431"/>
    </location>
</feature>
<evidence type="ECO:0000256" key="2">
    <source>
        <dbReference type="ARBA" id="ARBA00006434"/>
    </source>
</evidence>
<feature type="transmembrane region" description="Helical" evidence="8">
    <location>
        <begin position="216"/>
        <end position="238"/>
    </location>
</feature>
<keyword evidence="10" id="KW-1185">Reference proteome</keyword>
<dbReference type="GO" id="GO:0005886">
    <property type="term" value="C:plasma membrane"/>
    <property type="evidence" value="ECO:0007669"/>
    <property type="project" value="TreeGrafter"/>
</dbReference>
<proteinExistence type="inferred from homology"/>
<dbReference type="InterPro" id="IPR050277">
    <property type="entry name" value="Sodium:Solute_Symporter"/>
</dbReference>
<evidence type="ECO:0000256" key="5">
    <source>
        <dbReference type="ARBA" id="ARBA00022989"/>
    </source>
</evidence>
<feature type="transmembrane region" description="Helical" evidence="8">
    <location>
        <begin position="382"/>
        <end position="404"/>
    </location>
</feature>
<comment type="similarity">
    <text evidence="2 7">Belongs to the sodium:solute symporter (SSF) (TC 2.A.21) family.</text>
</comment>
<dbReference type="Gene3D" id="1.20.1730.10">
    <property type="entry name" value="Sodium/glucose cotransporter"/>
    <property type="match status" value="1"/>
</dbReference>
<keyword evidence="6 8" id="KW-0472">Membrane</keyword>
<dbReference type="InterPro" id="IPR001734">
    <property type="entry name" value="Na/solute_symporter"/>
</dbReference>
<protein>
    <submittedName>
        <fullName evidence="9">Sodium:solute symporter</fullName>
    </submittedName>
</protein>
<organism evidence="9 10">
    <name type="scientific">Blautia pseudococcoides</name>
    <dbReference type="NCBI Taxonomy" id="1796616"/>
    <lineage>
        <taxon>Bacteria</taxon>
        <taxon>Bacillati</taxon>
        <taxon>Bacillota</taxon>
        <taxon>Clostridia</taxon>
        <taxon>Lachnospirales</taxon>
        <taxon>Lachnospiraceae</taxon>
        <taxon>Blautia</taxon>
    </lineage>
</organism>
<dbReference type="RefSeq" id="WP_065542324.1">
    <property type="nucleotide sequence ID" value="NZ_CP015405.2"/>
</dbReference>
<dbReference type="EMBL" id="CP015405">
    <property type="protein sequence ID" value="ANU76148.1"/>
    <property type="molecule type" value="Genomic_DNA"/>
</dbReference>
<feature type="transmembrane region" description="Helical" evidence="8">
    <location>
        <begin position="150"/>
        <end position="170"/>
    </location>
</feature>
<dbReference type="STRING" id="1796616.A4V09_10420"/>
<evidence type="ECO:0000313" key="10">
    <source>
        <dbReference type="Proteomes" id="UP000092574"/>
    </source>
</evidence>
<dbReference type="InterPro" id="IPR038377">
    <property type="entry name" value="Na/Glc_symporter_sf"/>
</dbReference>
<feature type="transmembrane region" description="Helical" evidence="8">
    <location>
        <begin position="177"/>
        <end position="196"/>
    </location>
</feature>
<dbReference type="OrthoDB" id="773at2"/>
<evidence type="ECO:0000313" key="9">
    <source>
        <dbReference type="EMBL" id="ANU76148.1"/>
    </source>
</evidence>
<dbReference type="PANTHER" id="PTHR48086:SF7">
    <property type="entry name" value="SODIUM-SOLUTE SYMPORTER-RELATED"/>
    <property type="match status" value="1"/>
</dbReference>
<dbReference type="KEGG" id="byl:A4V09_10420"/>
<keyword evidence="4 8" id="KW-0812">Transmembrane</keyword>
<evidence type="ECO:0000256" key="6">
    <source>
        <dbReference type="ARBA" id="ARBA00023136"/>
    </source>
</evidence>
<feature type="transmembrane region" description="Helical" evidence="8">
    <location>
        <begin position="259"/>
        <end position="281"/>
    </location>
</feature>